<dbReference type="AlphaFoldDB" id="A0A5C3FF01"/>
<proteinExistence type="predicted"/>
<sequence>MDDDLDFFYRRPLKKTRSKPKAELKSAERTSPSERSNVAGPSSEANGTDDAPIAIDDDDDEDDGDDEDIVESGSGSDYASEDGDCDAKRRVKRRKKKHTRTLPAWASQAVYRPPSLEPTPSLSAAPNSTDSPSAPSTSRDDPGPSKDTPRTARARGVSLTPPPPPSPEKLSMARELVSKVIGSKFSTARAEPARGGRQTRNSATPGAAEAGAAMVEDAEEPIRWEPDLARLMRGEDKRHLREQAKREQQEREERRRQRQPPAAAPPRANGRTRASQAVVLDGNDTDASFEELPRLSTRSPTKRSVRAKPASEPVVVEDSSSDEAPASAPAATNGGGEEQETLSLTLQSKLGSLGVTVTPTTRLATILAHFLTHHPQLTVRVDQMRATFDGYAYTAAQTIADMDVEDADQVEITWS</sequence>
<evidence type="ECO:0000313" key="3">
    <source>
        <dbReference type="Proteomes" id="UP000325008"/>
    </source>
</evidence>
<feature type="compositionally biased region" description="Basic and acidic residues" evidence="1">
    <location>
        <begin position="20"/>
        <end position="32"/>
    </location>
</feature>
<dbReference type="Proteomes" id="UP000325008">
    <property type="component" value="Unassembled WGS sequence"/>
</dbReference>
<organism evidence="2 3">
    <name type="scientific">Pseudozyma antarctica</name>
    <name type="common">Yeast</name>
    <name type="synonym">Candida antarctica</name>
    <dbReference type="NCBI Taxonomy" id="84753"/>
    <lineage>
        <taxon>Eukaryota</taxon>
        <taxon>Fungi</taxon>
        <taxon>Dikarya</taxon>
        <taxon>Basidiomycota</taxon>
        <taxon>Ustilaginomycotina</taxon>
        <taxon>Ustilaginomycetes</taxon>
        <taxon>Ustilaginales</taxon>
        <taxon>Ustilaginaceae</taxon>
        <taxon>Moesziomyces</taxon>
    </lineage>
</organism>
<keyword evidence="3" id="KW-1185">Reference proteome</keyword>
<evidence type="ECO:0000256" key="1">
    <source>
        <dbReference type="SAM" id="MobiDB-lite"/>
    </source>
</evidence>
<feature type="compositionally biased region" description="Acidic residues" evidence="1">
    <location>
        <begin position="55"/>
        <end position="70"/>
    </location>
</feature>
<accession>A0A5C3FF01</accession>
<gene>
    <name evidence="2" type="ORF">PSANT_00399</name>
</gene>
<dbReference type="Gene3D" id="3.10.20.90">
    <property type="entry name" value="Phosphatidylinositol 3-kinase Catalytic Subunit, Chain A, domain 1"/>
    <property type="match status" value="1"/>
</dbReference>
<feature type="compositionally biased region" description="Low complexity" evidence="1">
    <location>
        <begin position="259"/>
        <end position="268"/>
    </location>
</feature>
<dbReference type="EMBL" id="OOIQ01000001">
    <property type="protein sequence ID" value="SPO42716.1"/>
    <property type="molecule type" value="Genomic_DNA"/>
</dbReference>
<feature type="compositionally biased region" description="Polar residues" evidence="1">
    <location>
        <begin position="33"/>
        <end position="46"/>
    </location>
</feature>
<feature type="compositionally biased region" description="Low complexity" evidence="1">
    <location>
        <begin position="310"/>
        <end position="331"/>
    </location>
</feature>
<feature type="compositionally biased region" description="Polar residues" evidence="1">
    <location>
        <begin position="118"/>
        <end position="137"/>
    </location>
</feature>
<comment type="caution">
    <text evidence="2">The sequence shown here is derived from an EMBL/GenBank/DDBJ whole genome shotgun (WGS) entry which is preliminary data.</text>
</comment>
<feature type="compositionally biased region" description="Basic residues" evidence="1">
    <location>
        <begin position="89"/>
        <end position="100"/>
    </location>
</feature>
<evidence type="ECO:0000313" key="2">
    <source>
        <dbReference type="EMBL" id="SPO42716.1"/>
    </source>
</evidence>
<feature type="compositionally biased region" description="Basic and acidic residues" evidence="1">
    <location>
        <begin position="138"/>
        <end position="150"/>
    </location>
</feature>
<protein>
    <submittedName>
        <fullName evidence="2">Uncharacterized protein</fullName>
    </submittedName>
</protein>
<name>A0A5C3FF01_PSEA2</name>
<dbReference type="OrthoDB" id="3365399at2759"/>
<dbReference type="RefSeq" id="XP_014659480.1">
    <property type="nucleotide sequence ID" value="XM_014803994.1"/>
</dbReference>
<feature type="region of interest" description="Disordered" evidence="1">
    <location>
        <begin position="1"/>
        <end position="340"/>
    </location>
</feature>
<reference evidence="2" key="1">
    <citation type="submission" date="2018-03" db="EMBL/GenBank/DDBJ databases">
        <authorList>
            <person name="Guldener U."/>
        </authorList>
    </citation>
    <scope>NUCLEOTIDE SEQUENCE [LARGE SCALE GENOMIC DNA]</scope>
    <source>
        <strain evidence="2">ATCC34888</strain>
    </source>
</reference>
<feature type="compositionally biased region" description="Basic and acidic residues" evidence="1">
    <location>
        <begin position="220"/>
        <end position="255"/>
    </location>
</feature>